<evidence type="ECO:0000256" key="2">
    <source>
        <dbReference type="ARBA" id="ARBA00022692"/>
    </source>
</evidence>
<evidence type="ECO:0000313" key="7">
    <source>
        <dbReference type="EMBL" id="MDR7148743.1"/>
    </source>
</evidence>
<name>A0ABU1WHJ7_9BURK</name>
<evidence type="ECO:0000256" key="5">
    <source>
        <dbReference type="SAM" id="Phobius"/>
    </source>
</evidence>
<keyword evidence="8" id="KW-1185">Reference proteome</keyword>
<feature type="transmembrane region" description="Helical" evidence="5">
    <location>
        <begin position="39"/>
        <end position="62"/>
    </location>
</feature>
<accession>A0ABU1WHJ7</accession>
<feature type="domain" description="TMEM205-like" evidence="6">
    <location>
        <begin position="8"/>
        <end position="120"/>
    </location>
</feature>
<proteinExistence type="predicted"/>
<feature type="transmembrane region" description="Helical" evidence="5">
    <location>
        <begin position="125"/>
        <end position="146"/>
    </location>
</feature>
<comment type="subcellular location">
    <subcellularLocation>
        <location evidence="1">Membrane</location>
    </subcellularLocation>
</comment>
<feature type="transmembrane region" description="Helical" evidence="5">
    <location>
        <begin position="82"/>
        <end position="105"/>
    </location>
</feature>
<dbReference type="Pfam" id="PF13664">
    <property type="entry name" value="DUF4149"/>
    <property type="match status" value="1"/>
</dbReference>
<dbReference type="RefSeq" id="WP_310311585.1">
    <property type="nucleotide sequence ID" value="NZ_JAVDWU010000001.1"/>
</dbReference>
<sequence>MQRLSLFLSALWWGGITALSFLAVPLLFARLGPSVAGPVAAQLFSLQSWASVFIGLAMLVMLRRQRSGGGVERGVDLEGDRVSLDASVLGSMGFVLLAMLLALLQEFGVAQKIVSARATGGDLRLWHALGSALVLGQWLCAGALLWRSGSVERNPPRMV</sequence>
<protein>
    <recommendedName>
        <fullName evidence="6">TMEM205-like domain-containing protein</fullName>
    </recommendedName>
</protein>
<keyword evidence="4 5" id="KW-0472">Membrane</keyword>
<gene>
    <name evidence="7" type="ORF">J2W49_000671</name>
</gene>
<evidence type="ECO:0000256" key="3">
    <source>
        <dbReference type="ARBA" id="ARBA00022989"/>
    </source>
</evidence>
<dbReference type="Proteomes" id="UP001265700">
    <property type="component" value="Unassembled WGS sequence"/>
</dbReference>
<comment type="caution">
    <text evidence="7">The sequence shown here is derived from an EMBL/GenBank/DDBJ whole genome shotgun (WGS) entry which is preliminary data.</text>
</comment>
<keyword evidence="3 5" id="KW-1133">Transmembrane helix</keyword>
<evidence type="ECO:0000313" key="8">
    <source>
        <dbReference type="Proteomes" id="UP001265700"/>
    </source>
</evidence>
<dbReference type="InterPro" id="IPR025423">
    <property type="entry name" value="TMEM205-like"/>
</dbReference>
<dbReference type="EMBL" id="JAVDWU010000001">
    <property type="protein sequence ID" value="MDR7148743.1"/>
    <property type="molecule type" value="Genomic_DNA"/>
</dbReference>
<organism evidence="7 8">
    <name type="scientific">Hydrogenophaga palleronii</name>
    <dbReference type="NCBI Taxonomy" id="65655"/>
    <lineage>
        <taxon>Bacteria</taxon>
        <taxon>Pseudomonadati</taxon>
        <taxon>Pseudomonadota</taxon>
        <taxon>Betaproteobacteria</taxon>
        <taxon>Burkholderiales</taxon>
        <taxon>Comamonadaceae</taxon>
        <taxon>Hydrogenophaga</taxon>
    </lineage>
</organism>
<evidence type="ECO:0000256" key="4">
    <source>
        <dbReference type="ARBA" id="ARBA00023136"/>
    </source>
</evidence>
<reference evidence="7 8" key="1">
    <citation type="submission" date="2023-07" db="EMBL/GenBank/DDBJ databases">
        <title>Sorghum-associated microbial communities from plants grown in Nebraska, USA.</title>
        <authorList>
            <person name="Schachtman D."/>
        </authorList>
    </citation>
    <scope>NUCLEOTIDE SEQUENCE [LARGE SCALE GENOMIC DNA]</scope>
    <source>
        <strain evidence="7 8">4249</strain>
    </source>
</reference>
<keyword evidence="2 5" id="KW-0812">Transmembrane</keyword>
<evidence type="ECO:0000256" key="1">
    <source>
        <dbReference type="ARBA" id="ARBA00004370"/>
    </source>
</evidence>
<evidence type="ECO:0000259" key="6">
    <source>
        <dbReference type="Pfam" id="PF13664"/>
    </source>
</evidence>